<dbReference type="GO" id="GO:0006109">
    <property type="term" value="P:regulation of carbohydrate metabolic process"/>
    <property type="evidence" value="ECO:0007669"/>
    <property type="project" value="InterPro"/>
</dbReference>
<proteinExistence type="predicted"/>
<dbReference type="GO" id="GO:0000155">
    <property type="term" value="F:phosphorelay sensor kinase activity"/>
    <property type="evidence" value="ECO:0007669"/>
    <property type="project" value="InterPro"/>
</dbReference>
<protein>
    <submittedName>
        <fullName evidence="2">Serine kinase</fullName>
    </submittedName>
</protein>
<keyword evidence="2" id="KW-0418">Kinase</keyword>
<comment type="caution">
    <text evidence="2">The sequence shown here is derived from an EMBL/GenBank/DDBJ whole genome shotgun (WGS) entry which is preliminary data.</text>
</comment>
<dbReference type="CDD" id="cd01918">
    <property type="entry name" value="HprK_C"/>
    <property type="match status" value="1"/>
</dbReference>
<dbReference type="InterPro" id="IPR011104">
    <property type="entry name" value="Hpr_kin/Pase_C"/>
</dbReference>
<gene>
    <name evidence="2" type="ORF">HAT86_08115</name>
</gene>
<dbReference type="EMBL" id="JAAORB010000011">
    <property type="protein sequence ID" value="NHQ74431.1"/>
    <property type="molecule type" value="Genomic_DNA"/>
</dbReference>
<dbReference type="InterPro" id="IPR027417">
    <property type="entry name" value="P-loop_NTPase"/>
</dbReference>
<sequence>MVVHASTVAVDGRGVLIRGASGSGKSALALQLIALGAALVADDRTVLTRDGDRVVADAPNTIHGLIEARGVGLLHCAAVGPAPLALIVDMDQPEPKRLPDKRQDQLLGVTLPVLRNPGAAHFPAAILLYLK</sequence>
<evidence type="ECO:0000313" key="2">
    <source>
        <dbReference type="EMBL" id="NHQ74431.1"/>
    </source>
</evidence>
<feature type="domain" description="HPr kinase/phosphorylase C-terminal" evidence="1">
    <location>
        <begin position="2"/>
        <end position="77"/>
    </location>
</feature>
<dbReference type="AlphaFoldDB" id="A0A967EG18"/>
<accession>A0A967EG18</accession>
<evidence type="ECO:0000313" key="3">
    <source>
        <dbReference type="Proteomes" id="UP000639775"/>
    </source>
</evidence>
<organism evidence="2 3">
    <name type="scientific">Roseovarius gahaiensis</name>
    <dbReference type="NCBI Taxonomy" id="2716691"/>
    <lineage>
        <taxon>Bacteria</taxon>
        <taxon>Pseudomonadati</taxon>
        <taxon>Pseudomonadota</taxon>
        <taxon>Alphaproteobacteria</taxon>
        <taxon>Rhodobacterales</taxon>
        <taxon>Roseobacteraceae</taxon>
        <taxon>Roseovarius</taxon>
    </lineage>
</organism>
<name>A0A967EG18_9RHOB</name>
<keyword evidence="3" id="KW-1185">Reference proteome</keyword>
<dbReference type="Proteomes" id="UP000639775">
    <property type="component" value="Unassembled WGS sequence"/>
</dbReference>
<dbReference type="RefSeq" id="WP_167195606.1">
    <property type="nucleotide sequence ID" value="NZ_JAAORB010000011.1"/>
</dbReference>
<dbReference type="Pfam" id="PF07475">
    <property type="entry name" value="Hpr_kinase_C"/>
    <property type="match status" value="1"/>
</dbReference>
<dbReference type="GO" id="GO:0005524">
    <property type="term" value="F:ATP binding"/>
    <property type="evidence" value="ECO:0007669"/>
    <property type="project" value="InterPro"/>
</dbReference>
<evidence type="ECO:0000259" key="1">
    <source>
        <dbReference type="Pfam" id="PF07475"/>
    </source>
</evidence>
<keyword evidence="2" id="KW-0808">Transferase</keyword>
<dbReference type="SUPFAM" id="SSF53795">
    <property type="entry name" value="PEP carboxykinase-like"/>
    <property type="match status" value="1"/>
</dbReference>
<reference evidence="2" key="1">
    <citation type="submission" date="2020-03" db="EMBL/GenBank/DDBJ databases">
        <title>Roseovarius gahaiensis sp. nov., isolated from Gahai Saline Lake, China.</title>
        <authorList>
            <person name="Sun X."/>
        </authorList>
    </citation>
    <scope>NUCLEOTIDE SEQUENCE</scope>
    <source>
        <strain evidence="2">GH877</strain>
    </source>
</reference>
<dbReference type="Gene3D" id="3.40.50.300">
    <property type="entry name" value="P-loop containing nucleotide triphosphate hydrolases"/>
    <property type="match status" value="1"/>
</dbReference>